<reference evidence="2 3" key="1">
    <citation type="submission" date="2017-11" db="EMBL/GenBank/DDBJ databases">
        <title>De novo assembly and phasing of dikaryotic genomes from two isolates of Puccinia coronata f. sp. avenae, the causal agent of oat crown rust.</title>
        <authorList>
            <person name="Miller M.E."/>
            <person name="Zhang Y."/>
            <person name="Omidvar V."/>
            <person name="Sperschneider J."/>
            <person name="Schwessinger B."/>
            <person name="Raley C."/>
            <person name="Palmer J.M."/>
            <person name="Garnica D."/>
            <person name="Upadhyaya N."/>
            <person name="Rathjen J."/>
            <person name="Taylor J.M."/>
            <person name="Park R.F."/>
            <person name="Dodds P.N."/>
            <person name="Hirsch C.D."/>
            <person name="Kianian S.F."/>
            <person name="Figueroa M."/>
        </authorList>
    </citation>
    <scope>NUCLEOTIDE SEQUENCE [LARGE SCALE GENOMIC DNA]</scope>
    <source>
        <strain evidence="2">12NC29</strain>
    </source>
</reference>
<name>A0A2N5SRS0_9BASI</name>
<accession>A0A2N5SRS0</accession>
<evidence type="ECO:0000313" key="2">
    <source>
        <dbReference type="EMBL" id="PLW15890.1"/>
    </source>
</evidence>
<dbReference type="Proteomes" id="UP000235388">
    <property type="component" value="Unassembled WGS sequence"/>
</dbReference>
<feature type="region of interest" description="Disordered" evidence="1">
    <location>
        <begin position="1"/>
        <end position="112"/>
    </location>
</feature>
<dbReference type="EMBL" id="PGCJ01000884">
    <property type="protein sequence ID" value="PLW15890.1"/>
    <property type="molecule type" value="Genomic_DNA"/>
</dbReference>
<protein>
    <submittedName>
        <fullName evidence="2">Uncharacterized protein</fullName>
    </submittedName>
</protein>
<gene>
    <name evidence="2" type="ORF">PCANC_14271</name>
</gene>
<sequence>MAYNHYNISPLGHMNGMHPPPGEIPTGAGRGPRNLSTGYSGSTNQGQSFHQAVPDPQEPHGQDPQTNGQPALQGQTGQELLARGIPTQMPNPQEPGISSMVDSGPNWLLTRSQQDPPGALGLIAYCLHLAQKFLIHTSSQELIMNTDQPDSYGHLDSYGTEAGLRFAQRKLGISDTTYNKFKVLFKLKPEEQLPIIAMMIHDHHSSPKTVAAVAQAAKPEISTLKSAKNHAYPSNFKVVLLSPDIEQYGRTIPGRRHISQNPVFKIQRLINSQGKPFWHANLPAGYNKKKSEALTSVLLEIWKTVKNEKGYFLKLVGFL</sequence>
<keyword evidence="3" id="KW-1185">Reference proteome</keyword>
<organism evidence="2 3">
    <name type="scientific">Puccinia coronata f. sp. avenae</name>
    <dbReference type="NCBI Taxonomy" id="200324"/>
    <lineage>
        <taxon>Eukaryota</taxon>
        <taxon>Fungi</taxon>
        <taxon>Dikarya</taxon>
        <taxon>Basidiomycota</taxon>
        <taxon>Pucciniomycotina</taxon>
        <taxon>Pucciniomycetes</taxon>
        <taxon>Pucciniales</taxon>
        <taxon>Pucciniaceae</taxon>
        <taxon>Puccinia</taxon>
    </lineage>
</organism>
<feature type="compositionally biased region" description="Polar residues" evidence="1">
    <location>
        <begin position="34"/>
        <end position="50"/>
    </location>
</feature>
<comment type="caution">
    <text evidence="2">The sequence shown here is derived from an EMBL/GenBank/DDBJ whole genome shotgun (WGS) entry which is preliminary data.</text>
</comment>
<evidence type="ECO:0000256" key="1">
    <source>
        <dbReference type="SAM" id="MobiDB-lite"/>
    </source>
</evidence>
<proteinExistence type="predicted"/>
<feature type="compositionally biased region" description="Polar residues" evidence="1">
    <location>
        <begin position="63"/>
        <end position="78"/>
    </location>
</feature>
<dbReference type="AlphaFoldDB" id="A0A2N5SRS0"/>
<evidence type="ECO:0000313" key="3">
    <source>
        <dbReference type="Proteomes" id="UP000235388"/>
    </source>
</evidence>